<dbReference type="PANTHER" id="PTHR40980">
    <property type="entry name" value="PLUG DOMAIN-CONTAINING PROTEIN"/>
    <property type="match status" value="1"/>
</dbReference>
<keyword evidence="4" id="KW-0798">TonB box</keyword>
<dbReference type="Pfam" id="PF13715">
    <property type="entry name" value="CarbopepD_reg_2"/>
    <property type="match status" value="1"/>
</dbReference>
<feature type="region of interest" description="Disordered" evidence="5">
    <location>
        <begin position="707"/>
        <end position="726"/>
    </location>
</feature>
<dbReference type="EMBL" id="SJSK01000003">
    <property type="protein sequence ID" value="TCC90618.1"/>
    <property type="molecule type" value="Genomic_DNA"/>
</dbReference>
<dbReference type="InterPro" id="IPR010104">
    <property type="entry name" value="TonB_rcpt_bac"/>
</dbReference>
<name>A0A4R0MU35_9SPHI</name>
<dbReference type="Gene3D" id="2.40.170.20">
    <property type="entry name" value="TonB-dependent receptor, beta-barrel domain"/>
    <property type="match status" value="1"/>
</dbReference>
<dbReference type="OrthoDB" id="8727862at2"/>
<dbReference type="NCBIfam" id="TIGR01782">
    <property type="entry name" value="TonB-Xanth-Caul"/>
    <property type="match status" value="1"/>
</dbReference>
<evidence type="ECO:0000256" key="1">
    <source>
        <dbReference type="ARBA" id="ARBA00004442"/>
    </source>
</evidence>
<gene>
    <name evidence="9" type="ORF">EZ428_12665</name>
</gene>
<evidence type="ECO:0000313" key="9">
    <source>
        <dbReference type="EMBL" id="TCC90618.1"/>
    </source>
</evidence>
<dbReference type="InterPro" id="IPR008969">
    <property type="entry name" value="CarboxyPept-like_regulatory"/>
</dbReference>
<dbReference type="Gene3D" id="2.170.130.10">
    <property type="entry name" value="TonB-dependent receptor, plug domain"/>
    <property type="match status" value="1"/>
</dbReference>
<sequence length="951" mass="104315">MLNTLFVIAILMAGTTLPALSQTIKGIVVSDAGTLPGANINGKTFKTTVVSDLQGVFSLVAPDTGMVTIEFKYMGYEIKSMTLKLIKGVNDIGLVKMMPDTKSTLGEVVVKGTMAPSQAKAYSIKRNANAIMDVMAADAIGKLPDRNAAEAVQRMQGVAVARYHGEADQAAVRGTPFSWTSTLFNSNRLPSSNVMGNRSSVLDVVPSEIIQYVQVAKAITPDMEGDAIGGAINFITRTAPTKRTLNVSAAGGYNTFSKNGTYNGSLVYGDNFLKGKLGVIVAGAIWSRQWGSDEFVTSYNTGSANLQQKNSINTVLFKRYMGERETKGLNLGLEYKITPLHKLFFRGMANKFDDIRPVYESYVDYTNTRFQYNYRYSHYQTTLNGIEVGGENQLAPKLKLDWSYSNHKSKYFLETPPTANGKGLPIATFRQKITSGFNNLSSDGKRYWSFDSPNGVGGTADDFQSGIKDVNEVMSADKLLLSQMVISQLDNSEHDQIGQLNLKIDATSKVHLKFGGKYRHKERISTFGSNFVYLPGAALGVPNSPALRSLSSLQTTNFPKGTTFFGNMKGNYNQYIVNPLVKEQLFDMFSTSFQSTNGIMDATSKTNPTALYTGTENVSSGYAMAEIDATERLKIVGGIRNEYTSTTLIGMKSTTSGTPAVVSITPSTVENNYNALLPMLHFKYKLSEKANVRAAYTRSFVRPNFGDMTPGGSTNTTSAPMTISKGNPNLKPTFSNNFDLMGEHYFNNIGILSGGLFYKDISDIIFTDVNMQNIGGSDYMVTQAKNLNKASLFGFEMGINRRFDFLNGFWSGFGVEVNYSYIDSKTEVPRLGNANVMDKTGLPNQSKHLFNTILFYERNGVMVRLAGNYRGNSVETINQQLGSDFYTWSAANFTIDASATVSITKRLKAFVELNNLSDSPVKMYMGDKRRLTSSESYGSRGQAGIRLDILK</sequence>
<dbReference type="Pfam" id="PF00593">
    <property type="entry name" value="TonB_dep_Rec_b-barrel"/>
    <property type="match status" value="1"/>
</dbReference>
<comment type="subcellular location">
    <subcellularLocation>
        <location evidence="1 4">Cell outer membrane</location>
    </subcellularLocation>
</comment>
<feature type="signal peptide" evidence="6">
    <location>
        <begin position="1"/>
        <end position="21"/>
    </location>
</feature>
<feature type="domain" description="TonB-dependent receptor plug" evidence="8">
    <location>
        <begin position="126"/>
        <end position="231"/>
    </location>
</feature>
<dbReference type="AlphaFoldDB" id="A0A4R0MU35"/>
<evidence type="ECO:0000256" key="3">
    <source>
        <dbReference type="ARBA" id="ARBA00023237"/>
    </source>
</evidence>
<dbReference type="PANTHER" id="PTHR40980:SF4">
    <property type="entry name" value="TONB-DEPENDENT RECEPTOR-LIKE BETA-BARREL DOMAIN-CONTAINING PROTEIN"/>
    <property type="match status" value="1"/>
</dbReference>
<dbReference type="InterPro" id="IPR037066">
    <property type="entry name" value="Plug_dom_sf"/>
</dbReference>
<dbReference type="InterPro" id="IPR012910">
    <property type="entry name" value="Plug_dom"/>
</dbReference>
<evidence type="ECO:0000256" key="4">
    <source>
        <dbReference type="RuleBase" id="RU003357"/>
    </source>
</evidence>
<protein>
    <submittedName>
        <fullName evidence="9">TonB-dependent receptor</fullName>
    </submittedName>
</protein>
<feature type="chain" id="PRO_5020497353" evidence="6">
    <location>
        <begin position="22"/>
        <end position="951"/>
    </location>
</feature>
<feature type="compositionally biased region" description="Polar residues" evidence="5">
    <location>
        <begin position="711"/>
        <end position="726"/>
    </location>
</feature>
<accession>A0A4R0MU35</accession>
<keyword evidence="3" id="KW-0998">Cell outer membrane</keyword>
<dbReference type="GO" id="GO:0009279">
    <property type="term" value="C:cell outer membrane"/>
    <property type="evidence" value="ECO:0007669"/>
    <property type="project" value="UniProtKB-SubCell"/>
</dbReference>
<comment type="similarity">
    <text evidence="4">Belongs to the TonB-dependent receptor family.</text>
</comment>
<dbReference type="SUPFAM" id="SSF49464">
    <property type="entry name" value="Carboxypeptidase regulatory domain-like"/>
    <property type="match status" value="1"/>
</dbReference>
<evidence type="ECO:0000313" key="10">
    <source>
        <dbReference type="Proteomes" id="UP000292884"/>
    </source>
</evidence>
<feature type="domain" description="TonB-dependent receptor-like beta-barrel" evidence="7">
    <location>
        <begin position="436"/>
        <end position="916"/>
    </location>
</feature>
<proteinExistence type="inferred from homology"/>
<dbReference type="InterPro" id="IPR000531">
    <property type="entry name" value="Beta-barrel_TonB"/>
</dbReference>
<evidence type="ECO:0000256" key="6">
    <source>
        <dbReference type="SAM" id="SignalP"/>
    </source>
</evidence>
<keyword evidence="6" id="KW-0732">Signal</keyword>
<evidence type="ECO:0000259" key="8">
    <source>
        <dbReference type="Pfam" id="PF07715"/>
    </source>
</evidence>
<dbReference type="Proteomes" id="UP000292884">
    <property type="component" value="Unassembled WGS sequence"/>
</dbReference>
<keyword evidence="9" id="KW-0675">Receptor</keyword>
<evidence type="ECO:0000259" key="7">
    <source>
        <dbReference type="Pfam" id="PF00593"/>
    </source>
</evidence>
<dbReference type="SUPFAM" id="SSF56935">
    <property type="entry name" value="Porins"/>
    <property type="match status" value="1"/>
</dbReference>
<dbReference type="InterPro" id="IPR036942">
    <property type="entry name" value="Beta-barrel_TonB_sf"/>
</dbReference>
<organism evidence="9 10">
    <name type="scientific">Pedobacter frigiditerrae</name>
    <dbReference type="NCBI Taxonomy" id="2530452"/>
    <lineage>
        <taxon>Bacteria</taxon>
        <taxon>Pseudomonadati</taxon>
        <taxon>Bacteroidota</taxon>
        <taxon>Sphingobacteriia</taxon>
        <taxon>Sphingobacteriales</taxon>
        <taxon>Sphingobacteriaceae</taxon>
        <taxon>Pedobacter</taxon>
    </lineage>
</organism>
<evidence type="ECO:0000256" key="5">
    <source>
        <dbReference type="SAM" id="MobiDB-lite"/>
    </source>
</evidence>
<evidence type="ECO:0000256" key="2">
    <source>
        <dbReference type="ARBA" id="ARBA00023136"/>
    </source>
</evidence>
<reference evidence="9 10" key="1">
    <citation type="submission" date="2019-02" db="EMBL/GenBank/DDBJ databases">
        <title>Pedobacter sp. RP-1-13 sp. nov., isolated from Arctic soil.</title>
        <authorList>
            <person name="Dahal R.H."/>
        </authorList>
    </citation>
    <scope>NUCLEOTIDE SEQUENCE [LARGE SCALE GENOMIC DNA]</scope>
    <source>
        <strain evidence="9 10">RP-1-13</strain>
    </source>
</reference>
<keyword evidence="2 4" id="KW-0472">Membrane</keyword>
<keyword evidence="10" id="KW-1185">Reference proteome</keyword>
<dbReference type="Pfam" id="PF07715">
    <property type="entry name" value="Plug"/>
    <property type="match status" value="1"/>
</dbReference>
<comment type="caution">
    <text evidence="9">The sequence shown here is derived from an EMBL/GenBank/DDBJ whole genome shotgun (WGS) entry which is preliminary data.</text>
</comment>